<feature type="non-terminal residue" evidence="1">
    <location>
        <position position="1"/>
    </location>
</feature>
<dbReference type="Proteomes" id="UP001059041">
    <property type="component" value="Linkage Group LG23"/>
</dbReference>
<organism evidence="1 2">
    <name type="scientific">Triplophysa rosa</name>
    <name type="common">Cave loach</name>
    <dbReference type="NCBI Taxonomy" id="992332"/>
    <lineage>
        <taxon>Eukaryota</taxon>
        <taxon>Metazoa</taxon>
        <taxon>Chordata</taxon>
        <taxon>Craniata</taxon>
        <taxon>Vertebrata</taxon>
        <taxon>Euteleostomi</taxon>
        <taxon>Actinopterygii</taxon>
        <taxon>Neopterygii</taxon>
        <taxon>Teleostei</taxon>
        <taxon>Ostariophysi</taxon>
        <taxon>Cypriniformes</taxon>
        <taxon>Nemacheilidae</taxon>
        <taxon>Triplophysa</taxon>
    </lineage>
</organism>
<dbReference type="EMBL" id="JAFHDT010000023">
    <property type="protein sequence ID" value="KAI7792838.1"/>
    <property type="molecule type" value="Genomic_DNA"/>
</dbReference>
<feature type="non-terminal residue" evidence="1">
    <location>
        <position position="68"/>
    </location>
</feature>
<name>A0A9W7T701_TRIRA</name>
<reference evidence="1" key="1">
    <citation type="submission" date="2021-02" db="EMBL/GenBank/DDBJ databases">
        <title>Comparative genomics reveals that relaxation of natural selection precedes convergent phenotypic evolution of cavefish.</title>
        <authorList>
            <person name="Peng Z."/>
        </authorList>
    </citation>
    <scope>NUCLEOTIDE SEQUENCE</scope>
    <source>
        <tissue evidence="1">Muscle</tissue>
    </source>
</reference>
<gene>
    <name evidence="1" type="ORF">IRJ41_019225</name>
</gene>
<evidence type="ECO:0000313" key="1">
    <source>
        <dbReference type="EMBL" id="KAI7792838.1"/>
    </source>
</evidence>
<evidence type="ECO:0000313" key="2">
    <source>
        <dbReference type="Proteomes" id="UP001059041"/>
    </source>
</evidence>
<accession>A0A9W7T701</accession>
<keyword evidence="2" id="KW-1185">Reference proteome</keyword>
<sequence>TEERVKTEERKSYRFEMTIGVENVSSNNESFRYELGILNAGREETRSRLFSRLRTERFVYAKGGLHQE</sequence>
<comment type="caution">
    <text evidence="1">The sequence shown here is derived from an EMBL/GenBank/DDBJ whole genome shotgun (WGS) entry which is preliminary data.</text>
</comment>
<dbReference type="AlphaFoldDB" id="A0A9W7T701"/>
<protein>
    <submittedName>
        <fullName evidence="1">Uncharacterized protein</fullName>
    </submittedName>
</protein>
<proteinExistence type="predicted"/>